<dbReference type="PANTHER" id="PTHR12357">
    <property type="entry name" value="YTH YT521-B HOMOLOGY DOMAIN-CONTAINING"/>
    <property type="match status" value="1"/>
</dbReference>
<comment type="caution">
    <text evidence="2">The sequence shown here is derived from an EMBL/GenBank/DDBJ whole genome shotgun (WGS) entry which is preliminary data.</text>
</comment>
<gene>
    <name evidence="2" type="ORF">FWK35_00003430</name>
</gene>
<organism evidence="2 3">
    <name type="scientific">Aphis craccivora</name>
    <name type="common">Cowpea aphid</name>
    <dbReference type="NCBI Taxonomy" id="307492"/>
    <lineage>
        <taxon>Eukaryota</taxon>
        <taxon>Metazoa</taxon>
        <taxon>Ecdysozoa</taxon>
        <taxon>Arthropoda</taxon>
        <taxon>Hexapoda</taxon>
        <taxon>Insecta</taxon>
        <taxon>Pterygota</taxon>
        <taxon>Neoptera</taxon>
        <taxon>Paraneoptera</taxon>
        <taxon>Hemiptera</taxon>
        <taxon>Sternorrhyncha</taxon>
        <taxon>Aphidomorpha</taxon>
        <taxon>Aphidoidea</taxon>
        <taxon>Aphididae</taxon>
        <taxon>Aphidini</taxon>
        <taxon>Aphis</taxon>
        <taxon>Aphis</taxon>
    </lineage>
</organism>
<dbReference type="Gene3D" id="3.10.590.10">
    <property type="entry name" value="ph1033 like domains"/>
    <property type="match status" value="1"/>
</dbReference>
<dbReference type="AlphaFoldDB" id="A0A6G0Z8E1"/>
<reference evidence="2 3" key="1">
    <citation type="submission" date="2019-08" db="EMBL/GenBank/DDBJ databases">
        <title>Whole genome of Aphis craccivora.</title>
        <authorList>
            <person name="Voronova N.V."/>
            <person name="Shulinski R.S."/>
            <person name="Bandarenka Y.V."/>
            <person name="Zhorov D.G."/>
            <person name="Warner D."/>
        </authorList>
    </citation>
    <scope>NUCLEOTIDE SEQUENCE [LARGE SCALE GENOMIC DNA]</scope>
    <source>
        <strain evidence="2">180601</strain>
        <tissue evidence="2">Whole Body</tissue>
    </source>
</reference>
<dbReference type="Proteomes" id="UP000478052">
    <property type="component" value="Unassembled WGS sequence"/>
</dbReference>
<dbReference type="OrthoDB" id="5842105at2759"/>
<dbReference type="EMBL" id="VUJU01001043">
    <property type="protein sequence ID" value="KAF0767081.1"/>
    <property type="molecule type" value="Genomic_DNA"/>
</dbReference>
<proteinExistence type="predicted"/>
<evidence type="ECO:0000313" key="2">
    <source>
        <dbReference type="EMBL" id="KAF0767081.1"/>
    </source>
</evidence>
<keyword evidence="3" id="KW-1185">Reference proteome</keyword>
<dbReference type="GO" id="GO:1990247">
    <property type="term" value="F:N6-methyladenosine-containing RNA reader activity"/>
    <property type="evidence" value="ECO:0007669"/>
    <property type="project" value="TreeGrafter"/>
</dbReference>
<dbReference type="GO" id="GO:0005654">
    <property type="term" value="C:nucleoplasm"/>
    <property type="evidence" value="ECO:0007669"/>
    <property type="project" value="TreeGrafter"/>
</dbReference>
<protein>
    <submittedName>
        <fullName evidence="2">YTH domain-containing protein 1 isoform X1</fullName>
    </submittedName>
</protein>
<dbReference type="GO" id="GO:0000381">
    <property type="term" value="P:regulation of alternative mRNA splicing, via spliceosome"/>
    <property type="evidence" value="ECO:0007669"/>
    <property type="project" value="TreeGrafter"/>
</dbReference>
<feature type="non-terminal residue" evidence="2">
    <location>
        <position position="424"/>
    </location>
</feature>
<dbReference type="GO" id="GO:0000398">
    <property type="term" value="P:mRNA splicing, via spliceosome"/>
    <property type="evidence" value="ECO:0007669"/>
    <property type="project" value="TreeGrafter"/>
</dbReference>
<dbReference type="CDD" id="cd21134">
    <property type="entry name" value="YTH"/>
    <property type="match status" value="1"/>
</dbReference>
<dbReference type="InterPro" id="IPR045168">
    <property type="entry name" value="YTH_prot"/>
</dbReference>
<dbReference type="PROSITE" id="PS50882">
    <property type="entry name" value="YTH"/>
    <property type="match status" value="1"/>
</dbReference>
<feature type="domain" description="YTH" evidence="1">
    <location>
        <begin position="143"/>
        <end position="277"/>
    </location>
</feature>
<dbReference type="GO" id="GO:0003729">
    <property type="term" value="F:mRNA binding"/>
    <property type="evidence" value="ECO:0007669"/>
    <property type="project" value="TreeGrafter"/>
</dbReference>
<name>A0A6G0Z8E1_APHCR</name>
<dbReference type="InterPro" id="IPR007275">
    <property type="entry name" value="YTH_domain"/>
</dbReference>
<accession>A0A6G0Z8E1</accession>
<evidence type="ECO:0000313" key="3">
    <source>
        <dbReference type="Proteomes" id="UP000478052"/>
    </source>
</evidence>
<sequence>IRICNAPAFVSFVENNIPLYEFIRFLFEKPISHRYRVVLNRVISMDEDSISVHGSTADSIEAFDELQVLDEITEETDNIIEGDDQLDEEFDTRSEASSSSIDETSTRNKIKSERYIRIDEDSSIKKKPSEEYLSKLKLLLKEARFFIIKSNNYENIELAKIKNCWSTRPWNETKLNQAFRTCKNVILIFSVKESGKFAGFARISEAARYDLSPVGWVLLGSRNLSGVFKVDWITTKELEFNDTSHLFNAYNEGKTVKIARDGQEVDAKTGSQLCSMFLEDESIDFQYILKKAKNHQPSISTAELRQRRRVLGLPDEGPTTKEYIHAYRFRLPHKQLPRMLSHPYYVRPPLYPSYQYNLGGSPMVQRYYDDVPLPPFRLPVHVPDTYARPLEDYYKRDRLVNLREYHSSHRREKERHTHRHLLKL</sequence>
<dbReference type="Pfam" id="PF04146">
    <property type="entry name" value="YTH"/>
    <property type="match status" value="1"/>
</dbReference>
<dbReference type="PANTHER" id="PTHR12357:SF3">
    <property type="entry name" value="YTH DOMAIN-CONTAINING PROTEIN 1"/>
    <property type="match status" value="1"/>
</dbReference>
<feature type="non-terminal residue" evidence="2">
    <location>
        <position position="1"/>
    </location>
</feature>
<evidence type="ECO:0000259" key="1">
    <source>
        <dbReference type="PROSITE" id="PS50882"/>
    </source>
</evidence>